<name>X0UYV0_9ZZZZ</name>
<gene>
    <name evidence="2" type="ORF">S01H1_42144</name>
</gene>
<reference evidence="2" key="1">
    <citation type="journal article" date="2014" name="Front. Microbiol.">
        <title>High frequency of phylogenetically diverse reductive dehalogenase-homologous genes in deep subseafloor sedimentary metagenomes.</title>
        <authorList>
            <person name="Kawai M."/>
            <person name="Futagami T."/>
            <person name="Toyoda A."/>
            <person name="Takaki Y."/>
            <person name="Nishi S."/>
            <person name="Hori S."/>
            <person name="Arai W."/>
            <person name="Tsubouchi T."/>
            <person name="Morono Y."/>
            <person name="Uchiyama I."/>
            <person name="Ito T."/>
            <person name="Fujiyama A."/>
            <person name="Inagaki F."/>
            <person name="Takami H."/>
        </authorList>
    </citation>
    <scope>NUCLEOTIDE SEQUENCE</scope>
    <source>
        <strain evidence="2">Expedition CK06-06</strain>
    </source>
</reference>
<feature type="compositionally biased region" description="Basic residues" evidence="1">
    <location>
        <begin position="39"/>
        <end position="54"/>
    </location>
</feature>
<feature type="region of interest" description="Disordered" evidence="1">
    <location>
        <begin position="26"/>
        <end position="54"/>
    </location>
</feature>
<dbReference type="AlphaFoldDB" id="X0UYV0"/>
<sequence length="54" mass="6636">MRYQCSNSFTLTNPYSRVEEPFYLPSQIRDNRNKEAKTRLKNRKERKRKNRAKS</sequence>
<evidence type="ECO:0000313" key="2">
    <source>
        <dbReference type="EMBL" id="GAG04367.1"/>
    </source>
</evidence>
<organism evidence="2">
    <name type="scientific">marine sediment metagenome</name>
    <dbReference type="NCBI Taxonomy" id="412755"/>
    <lineage>
        <taxon>unclassified sequences</taxon>
        <taxon>metagenomes</taxon>
        <taxon>ecological metagenomes</taxon>
    </lineage>
</organism>
<protein>
    <submittedName>
        <fullName evidence="2">Uncharacterized protein</fullName>
    </submittedName>
</protein>
<dbReference type="EMBL" id="BARS01026775">
    <property type="protein sequence ID" value="GAG04367.1"/>
    <property type="molecule type" value="Genomic_DNA"/>
</dbReference>
<accession>X0UYV0</accession>
<proteinExistence type="predicted"/>
<feature type="compositionally biased region" description="Basic and acidic residues" evidence="1">
    <location>
        <begin position="29"/>
        <end position="38"/>
    </location>
</feature>
<evidence type="ECO:0000256" key="1">
    <source>
        <dbReference type="SAM" id="MobiDB-lite"/>
    </source>
</evidence>
<comment type="caution">
    <text evidence="2">The sequence shown here is derived from an EMBL/GenBank/DDBJ whole genome shotgun (WGS) entry which is preliminary data.</text>
</comment>